<name>A0ABQ2D4D9_9MICC</name>
<keyword evidence="6" id="KW-0472">Membrane</keyword>
<keyword evidence="6" id="KW-1133">Transmembrane helix</keyword>
<evidence type="ECO:0000256" key="3">
    <source>
        <dbReference type="ARBA" id="ARBA00022729"/>
    </source>
</evidence>
<dbReference type="Proteomes" id="UP000606115">
    <property type="component" value="Unassembled WGS sequence"/>
</dbReference>
<dbReference type="InterPro" id="IPR014755">
    <property type="entry name" value="Cu-Rt/internalin_Ig-like"/>
</dbReference>
<gene>
    <name evidence="8" type="ORF">GCM10007173_00370</name>
</gene>
<dbReference type="PANTHER" id="PTHR34820:SF4">
    <property type="entry name" value="INNER MEMBRANE PROTEIN YEBZ"/>
    <property type="match status" value="1"/>
</dbReference>
<dbReference type="RefSeq" id="WP_229676916.1">
    <property type="nucleotide sequence ID" value="NZ_BMKX01000001.1"/>
</dbReference>
<reference evidence="9" key="1">
    <citation type="journal article" date="2019" name="Int. J. Syst. Evol. Microbiol.">
        <title>The Global Catalogue of Microorganisms (GCM) 10K type strain sequencing project: providing services to taxonomists for standard genome sequencing and annotation.</title>
        <authorList>
            <consortium name="The Broad Institute Genomics Platform"/>
            <consortium name="The Broad Institute Genome Sequencing Center for Infectious Disease"/>
            <person name="Wu L."/>
            <person name="Ma J."/>
        </authorList>
    </citation>
    <scope>NUCLEOTIDE SEQUENCE [LARGE SCALE GENOMIC DNA]</scope>
    <source>
        <strain evidence="9">CGMCC 1.3685</strain>
    </source>
</reference>
<dbReference type="EMBL" id="BMKX01000001">
    <property type="protein sequence ID" value="GGJ45843.1"/>
    <property type="molecule type" value="Genomic_DNA"/>
</dbReference>
<evidence type="ECO:0000313" key="8">
    <source>
        <dbReference type="EMBL" id="GGJ45843.1"/>
    </source>
</evidence>
<feature type="domain" description="CopC" evidence="7">
    <location>
        <begin position="37"/>
        <end position="133"/>
    </location>
</feature>
<dbReference type="PANTHER" id="PTHR34820">
    <property type="entry name" value="INNER MEMBRANE PROTEIN YEBZ"/>
    <property type="match status" value="1"/>
</dbReference>
<dbReference type="Gene3D" id="2.60.40.1220">
    <property type="match status" value="1"/>
</dbReference>
<keyword evidence="2" id="KW-0479">Metal-binding</keyword>
<evidence type="ECO:0000313" key="9">
    <source>
        <dbReference type="Proteomes" id="UP000606115"/>
    </source>
</evidence>
<accession>A0ABQ2D4D9</accession>
<evidence type="ECO:0000256" key="1">
    <source>
        <dbReference type="ARBA" id="ARBA00004196"/>
    </source>
</evidence>
<evidence type="ECO:0000256" key="5">
    <source>
        <dbReference type="SAM" id="MobiDB-lite"/>
    </source>
</evidence>
<keyword evidence="3" id="KW-0732">Signal</keyword>
<feature type="region of interest" description="Disordered" evidence="5">
    <location>
        <begin position="142"/>
        <end position="161"/>
    </location>
</feature>
<keyword evidence="4" id="KW-0186">Copper</keyword>
<feature type="transmembrane region" description="Helical" evidence="6">
    <location>
        <begin position="174"/>
        <end position="194"/>
    </location>
</feature>
<keyword evidence="6" id="KW-0812">Transmembrane</keyword>
<dbReference type="SUPFAM" id="SSF81296">
    <property type="entry name" value="E set domains"/>
    <property type="match status" value="1"/>
</dbReference>
<evidence type="ECO:0000259" key="7">
    <source>
        <dbReference type="Pfam" id="PF04234"/>
    </source>
</evidence>
<dbReference type="InterPro" id="IPR014756">
    <property type="entry name" value="Ig_E-set"/>
</dbReference>
<sequence>MNSLALQHSRTLLIRLSAAILIALVAVFGTVSAASAHDELTSSNPSAGSTMTESPEQIELNFSADLQQLAGAETSVVALSAEDGTKLASVVSTKGKTVTVVPEKKLASGTYKLVYRVVSSDGHPIEESFNFTVKLPVAASATPSESATNAPAPSEPAEQNNEPIQQLGSQISPVIWVIVGIAILGAAIAVLVKFTRQNK</sequence>
<organism evidence="8 9">
    <name type="scientific">Glutamicibacter ardleyensis</name>
    <dbReference type="NCBI Taxonomy" id="225894"/>
    <lineage>
        <taxon>Bacteria</taxon>
        <taxon>Bacillati</taxon>
        <taxon>Actinomycetota</taxon>
        <taxon>Actinomycetes</taxon>
        <taxon>Micrococcales</taxon>
        <taxon>Micrococcaceae</taxon>
        <taxon>Glutamicibacter</taxon>
    </lineage>
</organism>
<protein>
    <recommendedName>
        <fullName evidence="7">CopC domain-containing protein</fullName>
    </recommendedName>
</protein>
<comment type="caution">
    <text evidence="8">The sequence shown here is derived from an EMBL/GenBank/DDBJ whole genome shotgun (WGS) entry which is preliminary data.</text>
</comment>
<dbReference type="InterPro" id="IPR007348">
    <property type="entry name" value="CopC_dom"/>
</dbReference>
<dbReference type="InterPro" id="IPR032694">
    <property type="entry name" value="CopC/D"/>
</dbReference>
<comment type="subcellular location">
    <subcellularLocation>
        <location evidence="1">Cell envelope</location>
    </subcellularLocation>
</comment>
<proteinExistence type="predicted"/>
<evidence type="ECO:0000256" key="2">
    <source>
        <dbReference type="ARBA" id="ARBA00022723"/>
    </source>
</evidence>
<evidence type="ECO:0000256" key="6">
    <source>
        <dbReference type="SAM" id="Phobius"/>
    </source>
</evidence>
<dbReference type="GeneID" id="303302456"/>
<dbReference type="Pfam" id="PF04234">
    <property type="entry name" value="CopC"/>
    <property type="match status" value="1"/>
</dbReference>
<evidence type="ECO:0000256" key="4">
    <source>
        <dbReference type="ARBA" id="ARBA00023008"/>
    </source>
</evidence>
<keyword evidence="9" id="KW-1185">Reference proteome</keyword>